<evidence type="ECO:0000256" key="1">
    <source>
        <dbReference type="SAM" id="Phobius"/>
    </source>
</evidence>
<dbReference type="PANTHER" id="PTHR12138:SF161">
    <property type="entry name" value="SECRETED PROTEIN"/>
    <property type="match status" value="1"/>
</dbReference>
<organism evidence="2 3">
    <name type="scientific">Macaca fascicularis</name>
    <name type="common">Crab-eating macaque</name>
    <name type="synonym">Cynomolgus monkey</name>
    <dbReference type="NCBI Taxonomy" id="9541"/>
    <lineage>
        <taxon>Eukaryota</taxon>
        <taxon>Metazoa</taxon>
        <taxon>Chordata</taxon>
        <taxon>Craniata</taxon>
        <taxon>Vertebrata</taxon>
        <taxon>Euteleostomi</taxon>
        <taxon>Mammalia</taxon>
        <taxon>Eutheria</taxon>
        <taxon>Euarchontoglires</taxon>
        <taxon>Primates</taxon>
        <taxon>Haplorrhini</taxon>
        <taxon>Catarrhini</taxon>
        <taxon>Cercopithecidae</taxon>
        <taxon>Cercopithecinae</taxon>
        <taxon>Macaca</taxon>
    </lineage>
</organism>
<feature type="transmembrane region" description="Helical" evidence="1">
    <location>
        <begin position="6"/>
        <end position="24"/>
    </location>
</feature>
<accession>A0A7N9CDY9</accession>
<reference evidence="2" key="3">
    <citation type="submission" date="2025-09" db="UniProtKB">
        <authorList>
            <consortium name="Ensembl"/>
        </authorList>
    </citation>
    <scope>IDENTIFICATION</scope>
</reference>
<dbReference type="PANTHER" id="PTHR12138">
    <property type="entry name" value="PRIMATE-EXPANDED PROTEIN FAMILY"/>
    <property type="match status" value="1"/>
</dbReference>
<evidence type="ECO:0000313" key="2">
    <source>
        <dbReference type="Ensembl" id="ENSMFAP00000048771.1"/>
    </source>
</evidence>
<keyword evidence="1" id="KW-1133">Transmembrane helix</keyword>
<protein>
    <submittedName>
        <fullName evidence="2">Uncharacterized protein</fullName>
    </submittedName>
</protein>
<keyword evidence="1" id="KW-0812">Transmembrane</keyword>
<dbReference type="Ensembl" id="ENSMFAT00000094151.1">
    <property type="protein sequence ID" value="ENSMFAP00000048771.1"/>
    <property type="gene ID" value="ENSMFAG00000052776.1"/>
</dbReference>
<evidence type="ECO:0000313" key="3">
    <source>
        <dbReference type="Proteomes" id="UP000233100"/>
    </source>
</evidence>
<reference evidence="2" key="2">
    <citation type="submission" date="2025-08" db="UniProtKB">
        <authorList>
            <consortium name="Ensembl"/>
        </authorList>
    </citation>
    <scope>IDENTIFICATION</scope>
</reference>
<proteinExistence type="predicted"/>
<dbReference type="Proteomes" id="UP000233100">
    <property type="component" value="Chromosome 1"/>
</dbReference>
<name>A0A7N9CDY9_MACFA</name>
<reference evidence="2 3" key="1">
    <citation type="submission" date="2013-03" db="EMBL/GenBank/DDBJ databases">
        <authorList>
            <person name="Warren W."/>
            <person name="Wilson R.K."/>
        </authorList>
    </citation>
    <scope>NUCLEOTIDE SEQUENCE</scope>
</reference>
<keyword evidence="3" id="KW-1185">Reference proteome</keyword>
<dbReference type="GeneTree" id="ENSGT01150000286943"/>
<dbReference type="AlphaFoldDB" id="A0A7N9CDY9"/>
<sequence length="146" mass="17016">MWKFANWVFFLFLSFFFFFFFFFLRQGLTPLPKLECSGLISSHCNLHLPGSSDSPASASRVAGITRRLPPRPANFCIFSRDGVSPCWPGWSRTPGLKWSFCLELPKCWDYRHEPLRLAFCCCCCLFVCLFFEMELPRLGWNSWASQ</sequence>
<keyword evidence="1" id="KW-0472">Membrane</keyword>